<dbReference type="AlphaFoldDB" id="A0A0E9XXQ1"/>
<name>A0A0E9XXQ1_ANGAN</name>
<reference evidence="1" key="1">
    <citation type="submission" date="2014-11" db="EMBL/GenBank/DDBJ databases">
        <authorList>
            <person name="Amaro Gonzalez C."/>
        </authorList>
    </citation>
    <scope>NUCLEOTIDE SEQUENCE</scope>
</reference>
<evidence type="ECO:0000313" key="1">
    <source>
        <dbReference type="EMBL" id="JAI07207.1"/>
    </source>
</evidence>
<accession>A0A0E9XXQ1</accession>
<reference evidence="1" key="2">
    <citation type="journal article" date="2015" name="Fish Shellfish Immunol.">
        <title>Early steps in the European eel (Anguilla anguilla)-Vibrio vulnificus interaction in the gills: Role of the RtxA13 toxin.</title>
        <authorList>
            <person name="Callol A."/>
            <person name="Pajuelo D."/>
            <person name="Ebbesson L."/>
            <person name="Teles M."/>
            <person name="MacKenzie S."/>
            <person name="Amaro C."/>
        </authorList>
    </citation>
    <scope>NUCLEOTIDE SEQUENCE</scope>
</reference>
<dbReference type="EMBL" id="GBXM01001371">
    <property type="protein sequence ID" value="JAI07207.1"/>
    <property type="molecule type" value="Transcribed_RNA"/>
</dbReference>
<organism evidence="1">
    <name type="scientific">Anguilla anguilla</name>
    <name type="common">European freshwater eel</name>
    <name type="synonym">Muraena anguilla</name>
    <dbReference type="NCBI Taxonomy" id="7936"/>
    <lineage>
        <taxon>Eukaryota</taxon>
        <taxon>Metazoa</taxon>
        <taxon>Chordata</taxon>
        <taxon>Craniata</taxon>
        <taxon>Vertebrata</taxon>
        <taxon>Euteleostomi</taxon>
        <taxon>Actinopterygii</taxon>
        <taxon>Neopterygii</taxon>
        <taxon>Teleostei</taxon>
        <taxon>Anguilliformes</taxon>
        <taxon>Anguillidae</taxon>
        <taxon>Anguilla</taxon>
    </lineage>
</organism>
<proteinExistence type="predicted"/>
<protein>
    <submittedName>
        <fullName evidence="1">Uncharacterized protein</fullName>
    </submittedName>
</protein>
<sequence length="45" mass="5109">MGNRFQVDLESVQFHGAAAQTEELHLEPACTSKWTNQSQSQRYSP</sequence>